<keyword evidence="3 8" id="KW-0378">Hydrolase</keyword>
<dbReference type="SUPFAM" id="SSF50993">
    <property type="entry name" value="Peptidase/esterase 'gauge' domain"/>
    <property type="match status" value="1"/>
</dbReference>
<dbReference type="Pfam" id="PF00326">
    <property type="entry name" value="Peptidase_S9"/>
    <property type="match status" value="1"/>
</dbReference>
<dbReference type="PRINTS" id="PR00862">
    <property type="entry name" value="PROLIGOPTASE"/>
</dbReference>
<keyword evidence="4" id="KW-0720">Serine protease</keyword>
<accession>A0ABS4ZCT0</accession>
<feature type="domain" description="Peptidase S9A N-terminal" evidence="7">
    <location>
        <begin position="14"/>
        <end position="430"/>
    </location>
</feature>
<dbReference type="PROSITE" id="PS00708">
    <property type="entry name" value="PRO_ENDOPEP_SER"/>
    <property type="match status" value="1"/>
</dbReference>
<dbReference type="InterPro" id="IPR002470">
    <property type="entry name" value="Peptidase_S9A"/>
</dbReference>
<comment type="similarity">
    <text evidence="1">Belongs to the peptidase S9A family.</text>
</comment>
<evidence type="ECO:0000256" key="1">
    <source>
        <dbReference type="ARBA" id="ARBA00005228"/>
    </source>
</evidence>
<feature type="region of interest" description="Disordered" evidence="5">
    <location>
        <begin position="1"/>
        <end position="20"/>
    </location>
</feature>
<keyword evidence="2" id="KW-0645">Protease</keyword>
<evidence type="ECO:0000256" key="2">
    <source>
        <dbReference type="ARBA" id="ARBA00022670"/>
    </source>
</evidence>
<dbReference type="GO" id="GO:0004252">
    <property type="term" value="F:serine-type endopeptidase activity"/>
    <property type="evidence" value="ECO:0007669"/>
    <property type="project" value="UniProtKB-EC"/>
</dbReference>
<dbReference type="Gene3D" id="3.40.50.1820">
    <property type="entry name" value="alpha/beta hydrolase"/>
    <property type="match status" value="1"/>
</dbReference>
<proteinExistence type="inferred from homology"/>
<comment type="caution">
    <text evidence="8">The sequence shown here is derived from an EMBL/GenBank/DDBJ whole genome shotgun (WGS) entry which is preliminary data.</text>
</comment>
<dbReference type="Gene3D" id="2.130.10.120">
    <property type="entry name" value="Prolyl oligopeptidase, N-terminal domain"/>
    <property type="match status" value="1"/>
</dbReference>
<dbReference type="InterPro" id="IPR002471">
    <property type="entry name" value="Pept_S9_AS"/>
</dbReference>
<dbReference type="Proteomes" id="UP000758168">
    <property type="component" value="Unassembled WGS sequence"/>
</dbReference>
<dbReference type="RefSeq" id="WP_210058760.1">
    <property type="nucleotide sequence ID" value="NZ_BAAAMH010000007.1"/>
</dbReference>
<dbReference type="PANTHER" id="PTHR11757:SF19">
    <property type="entry name" value="PROLYL ENDOPEPTIDASE-LIKE"/>
    <property type="match status" value="1"/>
</dbReference>
<sequence length="714" mass="78489">MPAPSDRTTAAVAPTAERRPHVRTHHGDTVTDHYEWLRDKDDPEVIAHLEAENRYTEARTAHLADLTEAVFGEIKARTQETDLSVPGYASHRGGDAYWYYSRTVEGSEYAIFCRVPARDRATPPDPSGAIEGEQVLLDGNAEAEGHDFFSVGASSVSEDGRLLAYSVDTTGGERFTLRIRDLTTGAELPDVVEDTAYGVAWAGSSHLFYTRADEAWRPHVVLRHRLGTNPADDAVVLTEPDERFWVGVDTSRDDRWVVIGMGSKLTSEYHLLPADQPESEPRLVAPRREGVEYDVEPAGDRLLIVHNDGGAEDFALAQAPLDATGPEQWETVLPHQPGVRLLGVSAYAGHAVVSLRRAGLTALHVLPRDTAGDFGSGADIAFEETLHVVDAHGEAEYDTPTIRLSYASMLTPDSVYDYTLATGELTLLKRTQVLPDPTHGPYDPDRYVQERAWATADDGTRVPLSIVRRADVPLDGSAPALLYGYGSYEISIEPTFSLARLSLLDRGVVFAIAHVRGGGEMGRRWYEDGKTLTKRNTFTDFVAAADHLLEHGYTSSDRLAARGASAGGLLMGAVANLAPEKFRAVHAGVPFVDALTTILDPELPLTVIEWEEWGDPLHDPEVYAYMKGYTPYENVQARPYPAVLATTSLNDTRVYYVEPAKWVAELRHTATNADDRPVLLKTEMTAGHGGVSGRYKSWRETAFEYAWILDQITA</sequence>
<protein>
    <submittedName>
        <fullName evidence="8">Oligopeptidase B</fullName>
        <ecNumber evidence="8">3.4.21.83</ecNumber>
    </submittedName>
</protein>
<evidence type="ECO:0000313" key="8">
    <source>
        <dbReference type="EMBL" id="MBP2418878.1"/>
    </source>
</evidence>
<dbReference type="Pfam" id="PF02897">
    <property type="entry name" value="Peptidase_S9_N"/>
    <property type="match status" value="1"/>
</dbReference>
<dbReference type="EMBL" id="JAGIOB010000001">
    <property type="protein sequence ID" value="MBP2418878.1"/>
    <property type="molecule type" value="Genomic_DNA"/>
</dbReference>
<dbReference type="InterPro" id="IPR001375">
    <property type="entry name" value="Peptidase_S9_cat"/>
</dbReference>
<evidence type="ECO:0000313" key="9">
    <source>
        <dbReference type="Proteomes" id="UP000758168"/>
    </source>
</evidence>
<dbReference type="InterPro" id="IPR051543">
    <property type="entry name" value="Serine_Peptidase_S9A"/>
</dbReference>
<evidence type="ECO:0000256" key="3">
    <source>
        <dbReference type="ARBA" id="ARBA00022801"/>
    </source>
</evidence>
<feature type="domain" description="Peptidase S9 prolyl oligopeptidase catalytic" evidence="6">
    <location>
        <begin position="495"/>
        <end position="712"/>
    </location>
</feature>
<dbReference type="PANTHER" id="PTHR11757">
    <property type="entry name" value="PROTEASE FAMILY S9A OLIGOPEPTIDASE"/>
    <property type="match status" value="1"/>
</dbReference>
<gene>
    <name evidence="8" type="ORF">JOF54_003800</name>
</gene>
<dbReference type="EC" id="3.4.21.83" evidence="8"/>
<dbReference type="SUPFAM" id="SSF53474">
    <property type="entry name" value="alpha/beta-Hydrolases"/>
    <property type="match status" value="1"/>
</dbReference>
<name>A0ABS4ZCT0_9ACTN</name>
<evidence type="ECO:0000256" key="5">
    <source>
        <dbReference type="SAM" id="MobiDB-lite"/>
    </source>
</evidence>
<keyword evidence="9" id="KW-1185">Reference proteome</keyword>
<reference evidence="8 9" key="1">
    <citation type="submission" date="2021-03" db="EMBL/GenBank/DDBJ databases">
        <title>Sequencing the genomes of 1000 actinobacteria strains.</title>
        <authorList>
            <person name="Klenk H.-P."/>
        </authorList>
    </citation>
    <scope>NUCLEOTIDE SEQUENCE [LARGE SCALE GENOMIC DNA]</scope>
    <source>
        <strain evidence="8 9">DSM 12936</strain>
    </source>
</reference>
<dbReference type="InterPro" id="IPR023302">
    <property type="entry name" value="Pept_S9A_N"/>
</dbReference>
<evidence type="ECO:0000259" key="6">
    <source>
        <dbReference type="Pfam" id="PF00326"/>
    </source>
</evidence>
<evidence type="ECO:0000256" key="4">
    <source>
        <dbReference type="ARBA" id="ARBA00022825"/>
    </source>
</evidence>
<dbReference type="InterPro" id="IPR029058">
    <property type="entry name" value="AB_hydrolase_fold"/>
</dbReference>
<evidence type="ECO:0000259" key="7">
    <source>
        <dbReference type="Pfam" id="PF02897"/>
    </source>
</evidence>
<organism evidence="8 9">
    <name type="scientific">Microlunatus capsulatus</name>
    <dbReference type="NCBI Taxonomy" id="99117"/>
    <lineage>
        <taxon>Bacteria</taxon>
        <taxon>Bacillati</taxon>
        <taxon>Actinomycetota</taxon>
        <taxon>Actinomycetes</taxon>
        <taxon>Propionibacteriales</taxon>
        <taxon>Propionibacteriaceae</taxon>
        <taxon>Microlunatus</taxon>
    </lineage>
</organism>